<gene>
    <name evidence="2" type="ORF">SAMN05216199_1818</name>
</gene>
<evidence type="ECO:0000313" key="2">
    <source>
        <dbReference type="EMBL" id="SES02095.1"/>
    </source>
</evidence>
<dbReference type="STRING" id="587636.SAMN05216199_1818"/>
<evidence type="ECO:0000313" key="3">
    <source>
        <dbReference type="Proteomes" id="UP000199019"/>
    </source>
</evidence>
<dbReference type="InterPro" id="IPR000801">
    <property type="entry name" value="Esterase-like"/>
</dbReference>
<dbReference type="InterPro" id="IPR050583">
    <property type="entry name" value="Mycobacterial_A85_antigen"/>
</dbReference>
<sequence length="402" mass="42400">MSLLGWPLVAVLATLTAIAVGAALLLWTRVRGAPVLRLAQRLGLILGTQVAALLLVAAVVNDYGYFYGSWAELLGKDSKPTVVTVGGSGGASGATRPSTSALHVAGLHFAFTGHRTPKAARPETIGDSSRLAAAWAQPSQWASRGRLEAITVQGARSGLVDPALVWLPPQYFQPAYRHALFPAAEVMTGYPGTTAALVSRMHYPDMLLKEINAHRAKPMVLVMLRPTVAAPRDTECTDVPGGPLALTYLTQDVPTAVEQLARVKPAGWGAMGDSTGGYCATKMALSRSDVFTSAVALSGYYHTLKDGTTGDLWGGSRVLRDLNNPEWLVSHQPPPPVSLLLTIGTAERGPNGVRDTRHFAALVHAPMTARVIYVPGGGHNFAAWGSLMPGALDWLSTHVAGA</sequence>
<dbReference type="OrthoDB" id="3723842at2"/>
<accession>A0A1H9TXX7</accession>
<keyword evidence="1" id="KW-0472">Membrane</keyword>
<keyword evidence="3" id="KW-1185">Reference proteome</keyword>
<keyword evidence="1" id="KW-1133">Transmembrane helix</keyword>
<keyword evidence="1" id="KW-0812">Transmembrane</keyword>
<feature type="transmembrane region" description="Helical" evidence="1">
    <location>
        <begin position="42"/>
        <end position="60"/>
    </location>
</feature>
<dbReference type="Proteomes" id="UP000199019">
    <property type="component" value="Unassembled WGS sequence"/>
</dbReference>
<dbReference type="PANTHER" id="PTHR48098">
    <property type="entry name" value="ENTEROCHELIN ESTERASE-RELATED"/>
    <property type="match status" value="1"/>
</dbReference>
<name>A0A1H9TXX7_9MICO</name>
<dbReference type="GO" id="GO:0016747">
    <property type="term" value="F:acyltransferase activity, transferring groups other than amino-acyl groups"/>
    <property type="evidence" value="ECO:0007669"/>
    <property type="project" value="TreeGrafter"/>
</dbReference>
<dbReference type="EMBL" id="FOHB01000002">
    <property type="protein sequence ID" value="SES02095.1"/>
    <property type="molecule type" value="Genomic_DNA"/>
</dbReference>
<dbReference type="SUPFAM" id="SSF53474">
    <property type="entry name" value="alpha/beta-Hydrolases"/>
    <property type="match status" value="1"/>
</dbReference>
<protein>
    <submittedName>
        <fullName evidence="2">Putative esterase</fullName>
    </submittedName>
</protein>
<evidence type="ECO:0000256" key="1">
    <source>
        <dbReference type="SAM" id="Phobius"/>
    </source>
</evidence>
<reference evidence="3" key="1">
    <citation type="submission" date="2016-10" db="EMBL/GenBank/DDBJ databases">
        <authorList>
            <person name="Varghese N."/>
            <person name="Submissions S."/>
        </authorList>
    </citation>
    <scope>NUCLEOTIDE SEQUENCE [LARGE SCALE GENOMIC DNA]</scope>
    <source>
        <strain evidence="3">CGMCC 1.6963</strain>
    </source>
</reference>
<dbReference type="AlphaFoldDB" id="A0A1H9TXX7"/>
<dbReference type="Pfam" id="PF00756">
    <property type="entry name" value="Esterase"/>
    <property type="match status" value="1"/>
</dbReference>
<dbReference type="RefSeq" id="WP_091757310.1">
    <property type="nucleotide sequence ID" value="NZ_FOHB01000002.1"/>
</dbReference>
<dbReference type="Gene3D" id="3.40.50.1820">
    <property type="entry name" value="alpha/beta hydrolase"/>
    <property type="match status" value="1"/>
</dbReference>
<dbReference type="PANTHER" id="PTHR48098:SF1">
    <property type="entry name" value="DIACYLGLYCEROL ACYLTRANSFERASE_MYCOLYLTRANSFERASE AG85A"/>
    <property type="match status" value="1"/>
</dbReference>
<organism evidence="2 3">
    <name type="scientific">Pedococcus cremeus</name>
    <dbReference type="NCBI Taxonomy" id="587636"/>
    <lineage>
        <taxon>Bacteria</taxon>
        <taxon>Bacillati</taxon>
        <taxon>Actinomycetota</taxon>
        <taxon>Actinomycetes</taxon>
        <taxon>Micrococcales</taxon>
        <taxon>Intrasporangiaceae</taxon>
        <taxon>Pedococcus</taxon>
    </lineage>
</organism>
<proteinExistence type="predicted"/>
<dbReference type="InterPro" id="IPR029058">
    <property type="entry name" value="AB_hydrolase_fold"/>
</dbReference>